<dbReference type="Gene3D" id="1.10.10.10">
    <property type="entry name" value="Winged helix-like DNA-binding domain superfamily/Winged helix DNA-binding domain"/>
    <property type="match status" value="1"/>
</dbReference>
<evidence type="ECO:0000259" key="4">
    <source>
        <dbReference type="PROSITE" id="PS51118"/>
    </source>
</evidence>
<dbReference type="InterPro" id="IPR036390">
    <property type="entry name" value="WH_DNA-bd_sf"/>
</dbReference>
<keyword evidence="3" id="KW-0804">Transcription</keyword>
<evidence type="ECO:0000313" key="5">
    <source>
        <dbReference type="EMBL" id="MCF6139299.1"/>
    </source>
</evidence>
<evidence type="ECO:0000256" key="1">
    <source>
        <dbReference type="ARBA" id="ARBA00023015"/>
    </source>
</evidence>
<evidence type="ECO:0000313" key="6">
    <source>
        <dbReference type="Proteomes" id="UP001649381"/>
    </source>
</evidence>
<dbReference type="RefSeq" id="WP_236338063.1">
    <property type="nucleotide sequence ID" value="NZ_JAKIJS010000002.1"/>
</dbReference>
<feature type="domain" description="HTH hxlR-type" evidence="4">
    <location>
        <begin position="8"/>
        <end position="105"/>
    </location>
</feature>
<comment type="caution">
    <text evidence="5">The sequence shown here is derived from an EMBL/GenBank/DDBJ whole genome shotgun (WGS) entry which is preliminary data.</text>
</comment>
<dbReference type="EMBL" id="JAKIJS010000002">
    <property type="protein sequence ID" value="MCF6139299.1"/>
    <property type="molecule type" value="Genomic_DNA"/>
</dbReference>
<dbReference type="PROSITE" id="PS51118">
    <property type="entry name" value="HTH_HXLR"/>
    <property type="match status" value="1"/>
</dbReference>
<sequence length="105" mass="12333">MNNFENMCPKYEAAIDIIGKKWTGLIIRVLMSGPKRFKDIKKQIPDMSDRMLTERMKELESVGIVKRDVYPETPVRIEYTLTDKGNSLKEVIGEIQRWSDNWIEL</sequence>
<evidence type="ECO:0000256" key="3">
    <source>
        <dbReference type="ARBA" id="ARBA00023163"/>
    </source>
</evidence>
<reference evidence="5 6" key="1">
    <citation type="submission" date="2022-01" db="EMBL/GenBank/DDBJ databases">
        <title>Alkalihalobacillus sp. EGI L200015, a novel bacterium isolated from a salt lake sediment.</title>
        <authorList>
            <person name="Gao L."/>
            <person name="Fang B.-Z."/>
            <person name="Li W.-J."/>
        </authorList>
    </citation>
    <scope>NUCLEOTIDE SEQUENCE [LARGE SCALE GENOMIC DNA]</scope>
    <source>
        <strain evidence="5 6">KCTC 12718</strain>
    </source>
</reference>
<keyword evidence="1" id="KW-0805">Transcription regulation</keyword>
<keyword evidence="6" id="KW-1185">Reference proteome</keyword>
<dbReference type="Proteomes" id="UP001649381">
    <property type="component" value="Unassembled WGS sequence"/>
</dbReference>
<dbReference type="PANTHER" id="PTHR33204:SF37">
    <property type="entry name" value="HTH-TYPE TRANSCRIPTIONAL REGULATOR YODB"/>
    <property type="match status" value="1"/>
</dbReference>
<protein>
    <submittedName>
        <fullName evidence="5">Helix-turn-helix transcriptional regulator</fullName>
    </submittedName>
</protein>
<evidence type="ECO:0000256" key="2">
    <source>
        <dbReference type="ARBA" id="ARBA00023125"/>
    </source>
</evidence>
<gene>
    <name evidence="5" type="ORF">L2716_16300</name>
</gene>
<accession>A0ABS9H335</accession>
<name>A0ABS9H335_9BACL</name>
<proteinExistence type="predicted"/>
<dbReference type="InterPro" id="IPR036388">
    <property type="entry name" value="WH-like_DNA-bd_sf"/>
</dbReference>
<keyword evidence="2" id="KW-0238">DNA-binding</keyword>
<dbReference type="PANTHER" id="PTHR33204">
    <property type="entry name" value="TRANSCRIPTIONAL REGULATOR, MARR FAMILY"/>
    <property type="match status" value="1"/>
</dbReference>
<dbReference type="SUPFAM" id="SSF46785">
    <property type="entry name" value="Winged helix' DNA-binding domain"/>
    <property type="match status" value="1"/>
</dbReference>
<dbReference type="InterPro" id="IPR002577">
    <property type="entry name" value="HTH_HxlR"/>
</dbReference>
<dbReference type="Pfam" id="PF01638">
    <property type="entry name" value="HxlR"/>
    <property type="match status" value="1"/>
</dbReference>
<organism evidence="5 6">
    <name type="scientific">Pseudalkalibacillus berkeleyi</name>
    <dbReference type="NCBI Taxonomy" id="1069813"/>
    <lineage>
        <taxon>Bacteria</taxon>
        <taxon>Bacillati</taxon>
        <taxon>Bacillota</taxon>
        <taxon>Bacilli</taxon>
        <taxon>Bacillales</taxon>
        <taxon>Fictibacillaceae</taxon>
        <taxon>Pseudalkalibacillus</taxon>
    </lineage>
</organism>